<sequence>MDDRYYPQGREPGYGPRRSADDFTRDYGSGRAYTHSSARDYEAAGYDDRLPRRVARDPDAYEHRRPDDGRFYGMGSEYGHHGDDYDRRPRPRISRAGRPRYRGERYGERGLSRPDDYDYEDRGFMARAGDELRRWFGDEEAERRRHMDERADERWADPYNEDGHYRRWRRERMAELDRDYEEYRRENADRFHREFSAFRDDRKGQRDSLDRVEEHMEVTGSDGSHVGKVDKVRGDRILLTKSDKDAGGHHHSIPSRWIDTVDAKNAKVQLRKTAEEAQDHWRDEERNMAMFRDSDEAESAKALNRSFSSTY</sequence>
<dbReference type="EMBL" id="CP049109">
    <property type="protein sequence ID" value="QIG79434.1"/>
    <property type="molecule type" value="Genomic_DNA"/>
</dbReference>
<proteinExistence type="predicted"/>
<feature type="region of interest" description="Disordered" evidence="1">
    <location>
        <begin position="1"/>
        <end position="109"/>
    </location>
</feature>
<protein>
    <submittedName>
        <fullName evidence="2">DUF2171 domain-containing protein</fullName>
    </submittedName>
</protein>
<dbReference type="Proteomes" id="UP000501568">
    <property type="component" value="Chromosome"/>
</dbReference>
<evidence type="ECO:0000313" key="3">
    <source>
        <dbReference type="Proteomes" id="UP000501568"/>
    </source>
</evidence>
<feature type="compositionally biased region" description="Basic residues" evidence="1">
    <location>
        <begin position="89"/>
        <end position="100"/>
    </location>
</feature>
<dbReference type="Pfam" id="PF09939">
    <property type="entry name" value="DUF2171"/>
    <property type="match status" value="1"/>
</dbReference>
<name>A0A6G6Y3B0_9SPHN</name>
<feature type="compositionally biased region" description="Basic and acidic residues" evidence="1">
    <location>
        <begin position="78"/>
        <end position="88"/>
    </location>
</feature>
<feature type="region of interest" description="Disordered" evidence="1">
    <location>
        <begin position="290"/>
        <end position="311"/>
    </location>
</feature>
<dbReference type="AlphaFoldDB" id="A0A6G6Y3B0"/>
<dbReference type="InterPro" id="IPR018684">
    <property type="entry name" value="DUF2171"/>
</dbReference>
<accession>A0A6G6Y3B0</accession>
<dbReference type="KEGG" id="spzr:G5C33_06285"/>
<evidence type="ECO:0000313" key="2">
    <source>
        <dbReference type="EMBL" id="QIG79434.1"/>
    </source>
</evidence>
<dbReference type="InterPro" id="IPR047800">
    <property type="entry name" value="SWFGD_dom"/>
</dbReference>
<evidence type="ECO:0000256" key="1">
    <source>
        <dbReference type="SAM" id="MobiDB-lite"/>
    </source>
</evidence>
<reference evidence="2 3" key="1">
    <citation type="submission" date="2020-02" db="EMBL/GenBank/DDBJ databases">
        <authorList>
            <person name="Zheng R.K."/>
            <person name="Sun C.M."/>
        </authorList>
    </citation>
    <scope>NUCLEOTIDE SEQUENCE [LARGE SCALE GENOMIC DNA]</scope>
    <source>
        <strain evidence="3">zrk23</strain>
    </source>
</reference>
<keyword evidence="3" id="KW-1185">Reference proteome</keyword>
<feature type="compositionally biased region" description="Basic and acidic residues" evidence="1">
    <location>
        <begin position="37"/>
        <end position="70"/>
    </location>
</feature>
<dbReference type="NCBIfam" id="NF033157">
    <property type="entry name" value="SWFGD_domain"/>
    <property type="match status" value="1"/>
</dbReference>
<gene>
    <name evidence="2" type="ORF">G5C33_06285</name>
</gene>
<dbReference type="RefSeq" id="WP_165326435.1">
    <property type="nucleotide sequence ID" value="NZ_CP049109.1"/>
</dbReference>
<organism evidence="2 3">
    <name type="scientific">Stakelama tenebrarum</name>
    <dbReference type="NCBI Taxonomy" id="2711215"/>
    <lineage>
        <taxon>Bacteria</taxon>
        <taxon>Pseudomonadati</taxon>
        <taxon>Pseudomonadota</taxon>
        <taxon>Alphaproteobacteria</taxon>
        <taxon>Sphingomonadales</taxon>
        <taxon>Sphingomonadaceae</taxon>
        <taxon>Stakelama</taxon>
    </lineage>
</organism>